<dbReference type="Proteomes" id="UP000615446">
    <property type="component" value="Unassembled WGS sequence"/>
</dbReference>
<dbReference type="GO" id="GO:0005524">
    <property type="term" value="F:ATP binding"/>
    <property type="evidence" value="ECO:0007669"/>
    <property type="project" value="UniProtKB-UniRule"/>
</dbReference>
<dbReference type="OrthoDB" id="6718656at2759"/>
<dbReference type="AlphaFoldDB" id="A0A2Z6R7B0"/>
<gene>
    <name evidence="4" type="ORF">RCL2_002573700</name>
    <name evidence="3" type="ORF">RclHR1_03140002</name>
</gene>
<dbReference type="InterPro" id="IPR008266">
    <property type="entry name" value="Tyr_kinase_AS"/>
</dbReference>
<keyword evidence="1" id="KW-0067">ATP-binding</keyword>
<evidence type="ECO:0000313" key="5">
    <source>
        <dbReference type="Proteomes" id="UP000247702"/>
    </source>
</evidence>
<dbReference type="PROSITE" id="PS00109">
    <property type="entry name" value="PROTEIN_KINASE_TYR"/>
    <property type="match status" value="1"/>
</dbReference>
<keyword evidence="5" id="KW-1185">Reference proteome</keyword>
<sequence>MSEINESSKWIEEAISKRHIKYYEYKHLKNIEEIGIGGSGKVYRAKWKNSQQYLALKSFINIDNGTIKELVREIELQREVVFHDNIISFYGVTILDQENQSVNNNYSLVMEYADSGSLKNYLKENFGKLTWDDKFKFACQLASAVLCLHDEDILHRDLSSNNVLINKNTIKLADFGLSKRIKELSNGTNDLFGVVPYIDPKKFINLSYSLNKKSDIYSVGVLLWEISSGQPPFNLESYDGCLAIQIMQGLRELPVPDTSIEYAKLYTECWDNDPDNWPFIQEVVERLNAISTVHKVEELSYEELHQTRFIRALRRRINLRRLKRAININASDLHGQIANHNHNKKRV</sequence>
<reference evidence="4" key="2">
    <citation type="submission" date="2019-10" db="EMBL/GenBank/DDBJ databases">
        <title>Conservation and host-specific expression of non-tandemly repeated heterogenous ribosome RNA gene in arbuscular mycorrhizal fungi.</title>
        <authorList>
            <person name="Maeda T."/>
            <person name="Kobayashi Y."/>
            <person name="Nakagawa T."/>
            <person name="Ezawa T."/>
            <person name="Yamaguchi K."/>
            <person name="Bino T."/>
            <person name="Nishimoto Y."/>
            <person name="Shigenobu S."/>
            <person name="Kawaguchi M."/>
        </authorList>
    </citation>
    <scope>NUCLEOTIDE SEQUENCE</scope>
    <source>
        <strain evidence="4">HR1</strain>
    </source>
</reference>
<accession>A0A2Z6R7B0</accession>
<dbReference type="Gene3D" id="1.10.510.10">
    <property type="entry name" value="Transferase(Phosphotransferase) domain 1"/>
    <property type="match status" value="1"/>
</dbReference>
<evidence type="ECO:0000256" key="1">
    <source>
        <dbReference type="PROSITE-ProRule" id="PRU10141"/>
    </source>
</evidence>
<evidence type="ECO:0000313" key="4">
    <source>
        <dbReference type="EMBL" id="GES99226.1"/>
    </source>
</evidence>
<dbReference type="EMBL" id="BLAL01000278">
    <property type="protein sequence ID" value="GES99226.1"/>
    <property type="molecule type" value="Genomic_DNA"/>
</dbReference>
<dbReference type="EMBL" id="BEXD01002380">
    <property type="protein sequence ID" value="GBB98103.1"/>
    <property type="molecule type" value="Genomic_DNA"/>
</dbReference>
<dbReference type="InterPro" id="IPR000719">
    <property type="entry name" value="Prot_kinase_dom"/>
</dbReference>
<feature type="binding site" evidence="1">
    <location>
        <position position="57"/>
    </location>
    <ligand>
        <name>ATP</name>
        <dbReference type="ChEBI" id="CHEBI:30616"/>
    </ligand>
</feature>
<organism evidence="3 5">
    <name type="scientific">Rhizophagus clarus</name>
    <dbReference type="NCBI Taxonomy" id="94130"/>
    <lineage>
        <taxon>Eukaryota</taxon>
        <taxon>Fungi</taxon>
        <taxon>Fungi incertae sedis</taxon>
        <taxon>Mucoromycota</taxon>
        <taxon>Glomeromycotina</taxon>
        <taxon>Glomeromycetes</taxon>
        <taxon>Glomerales</taxon>
        <taxon>Glomeraceae</taxon>
        <taxon>Rhizophagus</taxon>
    </lineage>
</organism>
<reference evidence="3 5" key="1">
    <citation type="submission" date="2017-11" db="EMBL/GenBank/DDBJ databases">
        <title>The genome of Rhizophagus clarus HR1 reveals common genetic basis of auxotrophy among arbuscular mycorrhizal fungi.</title>
        <authorList>
            <person name="Kobayashi Y."/>
        </authorList>
    </citation>
    <scope>NUCLEOTIDE SEQUENCE [LARGE SCALE GENOMIC DNA]</scope>
    <source>
        <strain evidence="3 5">HR1</strain>
    </source>
</reference>
<keyword evidence="4" id="KW-0808">Transferase</keyword>
<keyword evidence="1" id="KW-0547">Nucleotide-binding</keyword>
<keyword evidence="4" id="KW-0418">Kinase</keyword>
<dbReference type="Proteomes" id="UP000247702">
    <property type="component" value="Unassembled WGS sequence"/>
</dbReference>
<comment type="caution">
    <text evidence="3">The sequence shown here is derived from an EMBL/GenBank/DDBJ whole genome shotgun (WGS) entry which is preliminary data.</text>
</comment>
<evidence type="ECO:0000259" key="2">
    <source>
        <dbReference type="PROSITE" id="PS50011"/>
    </source>
</evidence>
<dbReference type="InterPro" id="IPR001245">
    <property type="entry name" value="Ser-Thr/Tyr_kinase_cat_dom"/>
</dbReference>
<dbReference type="SUPFAM" id="SSF56112">
    <property type="entry name" value="Protein kinase-like (PK-like)"/>
    <property type="match status" value="1"/>
</dbReference>
<dbReference type="PANTHER" id="PTHR44329:SF293">
    <property type="entry name" value="MITOGEN-ACTIVATED PROTEIN KINASE KINASE KINASE"/>
    <property type="match status" value="1"/>
</dbReference>
<dbReference type="GO" id="GO:0004674">
    <property type="term" value="F:protein serine/threonine kinase activity"/>
    <property type="evidence" value="ECO:0007669"/>
    <property type="project" value="TreeGrafter"/>
</dbReference>
<dbReference type="PROSITE" id="PS50011">
    <property type="entry name" value="PROTEIN_KINASE_DOM"/>
    <property type="match status" value="1"/>
</dbReference>
<dbReference type="STRING" id="94130.A0A2Z6R7B0"/>
<dbReference type="PROSITE" id="PS00107">
    <property type="entry name" value="PROTEIN_KINASE_ATP"/>
    <property type="match status" value="1"/>
</dbReference>
<protein>
    <submittedName>
        <fullName evidence="4">Kinase-like domain-containing protein</fullName>
    </submittedName>
</protein>
<evidence type="ECO:0000313" key="3">
    <source>
        <dbReference type="EMBL" id="GBB98103.1"/>
    </source>
</evidence>
<feature type="domain" description="Protein kinase" evidence="2">
    <location>
        <begin position="28"/>
        <end position="297"/>
    </location>
</feature>
<dbReference type="InterPro" id="IPR017441">
    <property type="entry name" value="Protein_kinase_ATP_BS"/>
</dbReference>
<dbReference type="PANTHER" id="PTHR44329">
    <property type="entry name" value="SERINE/THREONINE-PROTEIN KINASE TNNI3K-RELATED"/>
    <property type="match status" value="1"/>
</dbReference>
<dbReference type="InterPro" id="IPR011009">
    <property type="entry name" value="Kinase-like_dom_sf"/>
</dbReference>
<dbReference type="Pfam" id="PF07714">
    <property type="entry name" value="PK_Tyr_Ser-Thr"/>
    <property type="match status" value="1"/>
</dbReference>
<dbReference type="PRINTS" id="PR00109">
    <property type="entry name" value="TYRKINASE"/>
</dbReference>
<name>A0A2Z6R7B0_9GLOM</name>
<proteinExistence type="predicted"/>
<dbReference type="InterPro" id="IPR051681">
    <property type="entry name" value="Ser/Thr_Kinases-Pseudokinases"/>
</dbReference>